<dbReference type="AlphaFoldDB" id="A0A376B539"/>
<feature type="compositionally biased region" description="Basic residues" evidence="3">
    <location>
        <begin position="185"/>
        <end position="199"/>
    </location>
</feature>
<dbReference type="GO" id="GO:0042393">
    <property type="term" value="F:histone binding"/>
    <property type="evidence" value="ECO:0007669"/>
    <property type="project" value="TreeGrafter"/>
</dbReference>
<evidence type="ECO:0000256" key="2">
    <source>
        <dbReference type="ARBA" id="ARBA00023054"/>
    </source>
</evidence>
<dbReference type="GO" id="GO:0003677">
    <property type="term" value="F:DNA binding"/>
    <property type="evidence" value="ECO:0007669"/>
    <property type="project" value="TreeGrafter"/>
</dbReference>
<feature type="compositionally biased region" description="Polar residues" evidence="3">
    <location>
        <begin position="16"/>
        <end position="32"/>
    </location>
</feature>
<feature type="compositionally biased region" description="Acidic residues" evidence="3">
    <location>
        <begin position="312"/>
        <end position="325"/>
    </location>
</feature>
<dbReference type="GO" id="GO:0006360">
    <property type="term" value="P:transcription by RNA polymerase I"/>
    <property type="evidence" value="ECO:0007669"/>
    <property type="project" value="TreeGrafter"/>
</dbReference>
<comment type="similarity">
    <text evidence="1">Belongs to the SPT2 family.</text>
</comment>
<dbReference type="Proteomes" id="UP000262825">
    <property type="component" value="Unassembled WGS sequence"/>
</dbReference>
<feature type="region of interest" description="Disordered" evidence="3">
    <location>
        <begin position="78"/>
        <end position="119"/>
    </location>
</feature>
<evidence type="ECO:0000256" key="3">
    <source>
        <dbReference type="SAM" id="MobiDB-lite"/>
    </source>
</evidence>
<protein>
    <recommendedName>
        <fullName evidence="6">Protein SPT2</fullName>
    </recommendedName>
</protein>
<keyword evidence="5" id="KW-1185">Reference proteome</keyword>
<feature type="region of interest" description="Disordered" evidence="3">
    <location>
        <begin position="161"/>
        <end position="283"/>
    </location>
</feature>
<dbReference type="InterPro" id="IPR013256">
    <property type="entry name" value="Chromatin_SPT2"/>
</dbReference>
<dbReference type="Pfam" id="PF08243">
    <property type="entry name" value="SPT2"/>
    <property type="match status" value="1"/>
</dbReference>
<name>A0A376B539_9ASCO</name>
<evidence type="ECO:0000256" key="1">
    <source>
        <dbReference type="ARBA" id="ARBA00006461"/>
    </source>
</evidence>
<feature type="compositionally biased region" description="Polar residues" evidence="3">
    <location>
        <begin position="200"/>
        <end position="209"/>
    </location>
</feature>
<sequence>MSFLKKLTQIKKTKDTNATTVKSSTAARSSNFDSVSKTALNEMALDPLNMQSSLLPKKYIREEDPAVKRLKELRRKERAARGLDASVKKVKRSSSSTRAKSSLSMRTKKNGHNSNDNNILSESKFKKTLLERTANQNKSSLKPYKTIEKKLTFEELMKQAENVKNDKKGPTTSNSTNAEVPTNRFKSKKVAFKGFKPRTKTPTSSTNNRKIIKEPVVSKTHVPRRQKDSEKLVKVSLPKNSIARPSDKLKSKLESKQRGKRSKNRGYYSEEEDDDLDDFIEDDDPGYDRNEIWAMFNRNGRPGSSFGKEQYYDDDDDDDDDMEADGLDILEEEELSAKAARLEDKREEKWLKRHEQEKRQKLLDYRK</sequence>
<dbReference type="SMART" id="SM00784">
    <property type="entry name" value="SPT2"/>
    <property type="match status" value="1"/>
</dbReference>
<dbReference type="GO" id="GO:0005730">
    <property type="term" value="C:nucleolus"/>
    <property type="evidence" value="ECO:0007669"/>
    <property type="project" value="TreeGrafter"/>
</dbReference>
<feature type="region of interest" description="Disordered" evidence="3">
    <location>
        <begin position="1"/>
        <end position="32"/>
    </location>
</feature>
<dbReference type="VEuPathDB" id="FungiDB:SCODWIG_01568"/>
<feature type="compositionally biased region" description="Basic and acidic residues" evidence="3">
    <location>
        <begin position="245"/>
        <end position="257"/>
    </location>
</feature>
<feature type="compositionally biased region" description="Polar residues" evidence="3">
    <location>
        <begin position="170"/>
        <end position="180"/>
    </location>
</feature>
<evidence type="ECO:0000313" key="5">
    <source>
        <dbReference type="Proteomes" id="UP000262825"/>
    </source>
</evidence>
<gene>
    <name evidence="4" type="ORF">SCODWIG_01568</name>
</gene>
<dbReference type="PANTHER" id="PTHR22691">
    <property type="entry name" value="YEAST SPT2-RELATED"/>
    <property type="match status" value="1"/>
</dbReference>
<evidence type="ECO:0000313" key="4">
    <source>
        <dbReference type="EMBL" id="SSD59807.1"/>
    </source>
</evidence>
<dbReference type="EMBL" id="UFAJ01000209">
    <property type="protein sequence ID" value="SSD59807.1"/>
    <property type="molecule type" value="Genomic_DNA"/>
</dbReference>
<organism evidence="4 5">
    <name type="scientific">Saccharomycodes ludwigii</name>
    <dbReference type="NCBI Taxonomy" id="36035"/>
    <lineage>
        <taxon>Eukaryota</taxon>
        <taxon>Fungi</taxon>
        <taxon>Dikarya</taxon>
        <taxon>Ascomycota</taxon>
        <taxon>Saccharomycotina</taxon>
        <taxon>Saccharomycetes</taxon>
        <taxon>Saccharomycodales</taxon>
        <taxon>Saccharomycodaceae</taxon>
        <taxon>Saccharomycodes</taxon>
    </lineage>
</organism>
<dbReference type="GO" id="GO:0006334">
    <property type="term" value="P:nucleosome assembly"/>
    <property type="evidence" value="ECO:0007669"/>
    <property type="project" value="TreeGrafter"/>
</dbReference>
<evidence type="ECO:0008006" key="6">
    <source>
        <dbReference type="Google" id="ProtNLM"/>
    </source>
</evidence>
<feature type="region of interest" description="Disordered" evidence="3">
    <location>
        <begin position="296"/>
        <end position="325"/>
    </location>
</feature>
<feature type="compositionally biased region" description="Low complexity" evidence="3">
    <location>
        <begin position="93"/>
        <end position="104"/>
    </location>
</feature>
<accession>A0A376B539</accession>
<feature type="compositionally biased region" description="Acidic residues" evidence="3">
    <location>
        <begin position="269"/>
        <end position="283"/>
    </location>
</feature>
<keyword evidence="2" id="KW-0175">Coiled coil</keyword>
<dbReference type="PANTHER" id="PTHR22691:SF8">
    <property type="entry name" value="PROTEIN SPT2 HOMOLOG"/>
    <property type="match status" value="1"/>
</dbReference>
<proteinExistence type="inferred from homology"/>
<reference evidence="5" key="1">
    <citation type="submission" date="2018-06" db="EMBL/GenBank/DDBJ databases">
        <authorList>
            <person name="Guldener U."/>
        </authorList>
    </citation>
    <scope>NUCLEOTIDE SEQUENCE [LARGE SCALE GENOMIC DNA]</scope>
    <source>
        <strain evidence="5">UTAD17</strain>
    </source>
</reference>